<dbReference type="GO" id="GO:0071526">
    <property type="term" value="P:semaphorin-plexin signaling pathway"/>
    <property type="evidence" value="ECO:0007669"/>
    <property type="project" value="TreeGrafter"/>
</dbReference>
<dbReference type="Proteomes" id="UP000515129">
    <property type="component" value="Chromosome 43"/>
</dbReference>
<keyword evidence="8" id="KW-1185">Reference proteome</keyword>
<evidence type="ECO:0000256" key="3">
    <source>
        <dbReference type="ARBA" id="ARBA00023180"/>
    </source>
</evidence>
<evidence type="ECO:0000256" key="4">
    <source>
        <dbReference type="PROSITE-ProRule" id="PRU00352"/>
    </source>
</evidence>
<dbReference type="GO" id="GO:0000122">
    <property type="term" value="P:negative regulation of transcription by RNA polymerase II"/>
    <property type="evidence" value="ECO:0007669"/>
    <property type="project" value="TreeGrafter"/>
</dbReference>
<dbReference type="Gene3D" id="2.130.10.10">
    <property type="entry name" value="YVTN repeat-like/Quinoprotein amine dehydrogenase"/>
    <property type="match status" value="1"/>
</dbReference>
<comment type="caution">
    <text evidence="4">Lacks conserved residue(s) required for the propagation of feature annotation.</text>
</comment>
<evidence type="ECO:0000313" key="8">
    <source>
        <dbReference type="Proteomes" id="UP000515129"/>
    </source>
</evidence>
<dbReference type="InterPro" id="IPR001627">
    <property type="entry name" value="Semap_dom"/>
</dbReference>
<dbReference type="InterPro" id="IPR007110">
    <property type="entry name" value="Ig-like_dom"/>
</dbReference>
<dbReference type="AlphaFoldDB" id="A0A6P6LR31"/>
<protein>
    <submittedName>
        <fullName evidence="9">Semaphorin-7A-like isoform X2</fullName>
    </submittedName>
</protein>
<proteinExistence type="inferred from homology"/>
<dbReference type="PROSITE" id="PS51004">
    <property type="entry name" value="SEMA"/>
    <property type="match status" value="1"/>
</dbReference>
<comment type="similarity">
    <text evidence="1">Belongs to the semaphorin family.</text>
</comment>
<feature type="chain" id="PRO_5027880277" evidence="5">
    <location>
        <begin position="20"/>
        <end position="618"/>
    </location>
</feature>
<accession>A0A6P6LR31</accession>
<dbReference type="GO" id="GO:0043931">
    <property type="term" value="P:ossification involved in bone maturation"/>
    <property type="evidence" value="ECO:0007669"/>
    <property type="project" value="TreeGrafter"/>
</dbReference>
<organism evidence="8 9">
    <name type="scientific">Carassius auratus</name>
    <name type="common">Goldfish</name>
    <dbReference type="NCBI Taxonomy" id="7957"/>
    <lineage>
        <taxon>Eukaryota</taxon>
        <taxon>Metazoa</taxon>
        <taxon>Chordata</taxon>
        <taxon>Craniata</taxon>
        <taxon>Vertebrata</taxon>
        <taxon>Euteleostomi</taxon>
        <taxon>Actinopterygii</taxon>
        <taxon>Neopterygii</taxon>
        <taxon>Teleostei</taxon>
        <taxon>Ostariophysi</taxon>
        <taxon>Cypriniformes</taxon>
        <taxon>Cyprinidae</taxon>
        <taxon>Cyprininae</taxon>
        <taxon>Carassius</taxon>
    </lineage>
</organism>
<dbReference type="InterPro" id="IPR027231">
    <property type="entry name" value="Semaphorin"/>
</dbReference>
<reference evidence="9" key="1">
    <citation type="submission" date="2025-08" db="UniProtKB">
        <authorList>
            <consortium name="RefSeq"/>
        </authorList>
    </citation>
    <scope>IDENTIFICATION</scope>
    <source>
        <strain evidence="9">Wakin</strain>
        <tissue evidence="9">Muscle</tissue>
    </source>
</reference>
<dbReference type="GO" id="GO:0005886">
    <property type="term" value="C:plasma membrane"/>
    <property type="evidence" value="ECO:0007669"/>
    <property type="project" value="TreeGrafter"/>
</dbReference>
<dbReference type="SUPFAM" id="SSF103575">
    <property type="entry name" value="Plexin repeat"/>
    <property type="match status" value="1"/>
</dbReference>
<dbReference type="RefSeq" id="XP_026086222.1">
    <property type="nucleotide sequence ID" value="XM_026230437.1"/>
</dbReference>
<dbReference type="InterPro" id="IPR016201">
    <property type="entry name" value="PSI"/>
</dbReference>
<dbReference type="GeneID" id="113061385"/>
<name>A0A6P6LR31_CARAU</name>
<dbReference type="GO" id="GO:0030335">
    <property type="term" value="P:positive regulation of cell migration"/>
    <property type="evidence" value="ECO:0007669"/>
    <property type="project" value="TreeGrafter"/>
</dbReference>
<dbReference type="SUPFAM" id="SSF48726">
    <property type="entry name" value="Immunoglobulin"/>
    <property type="match status" value="1"/>
</dbReference>
<feature type="domain" description="Sema" evidence="7">
    <location>
        <begin position="19"/>
        <end position="436"/>
    </location>
</feature>
<evidence type="ECO:0000256" key="2">
    <source>
        <dbReference type="ARBA" id="ARBA00023157"/>
    </source>
</evidence>
<dbReference type="SMART" id="SM00423">
    <property type="entry name" value="PSI"/>
    <property type="match status" value="1"/>
</dbReference>
<dbReference type="InterPro" id="IPR036179">
    <property type="entry name" value="Ig-like_dom_sf"/>
</dbReference>
<dbReference type="SUPFAM" id="SSF101912">
    <property type="entry name" value="Sema domain"/>
    <property type="match status" value="1"/>
</dbReference>
<keyword evidence="3" id="KW-0325">Glycoprotein</keyword>
<keyword evidence="5" id="KW-0732">Signal</keyword>
<feature type="domain" description="Ig-like" evidence="6">
    <location>
        <begin position="508"/>
        <end position="591"/>
    </location>
</feature>
<dbReference type="InterPro" id="IPR036352">
    <property type="entry name" value="Semap_dom_sf"/>
</dbReference>
<dbReference type="GO" id="GO:0030215">
    <property type="term" value="F:semaphorin receptor binding"/>
    <property type="evidence" value="ECO:0007669"/>
    <property type="project" value="InterPro"/>
</dbReference>
<evidence type="ECO:0000256" key="5">
    <source>
        <dbReference type="SAM" id="SignalP"/>
    </source>
</evidence>
<dbReference type="GO" id="GO:0001755">
    <property type="term" value="P:neural crest cell migration"/>
    <property type="evidence" value="ECO:0007669"/>
    <property type="project" value="TreeGrafter"/>
</dbReference>
<dbReference type="PROSITE" id="PS50835">
    <property type="entry name" value="IG_LIKE"/>
    <property type="match status" value="1"/>
</dbReference>
<evidence type="ECO:0000313" key="9">
    <source>
        <dbReference type="RefSeq" id="XP_026086222.1"/>
    </source>
</evidence>
<gene>
    <name evidence="9" type="primary">LOC113061385</name>
</gene>
<evidence type="ECO:0000259" key="7">
    <source>
        <dbReference type="PROSITE" id="PS51004"/>
    </source>
</evidence>
<sequence length="618" mass="70390">MMDYTCLCLLFICISYVSSTKLHYDPRVTVKKEGITRFSFENKPNINLVKLVSSGKQIIWVGGNESLYSIITTQASSPHQVNMNLCHDQSKDSETPHCSFRISLLRESVDRNLLFICTSDDGNTKCCNLDSSYSQIDCFVSENYEPDINEPSLLDGNMLYFTKSEKGLYRINKNDKNDNIWSQSTQAEQTYLKLIAGKGQHQDKVYSFFAEKHKSRDGESEQWIPRVSQSCKNDRGGSKSLLQSSWTSMIFSRLFCGRGYEFTQMIDVATLETDSDAQIYVLFRNYWNMSAVCVYNMTEISTVFNSSKFNSGKVPANHRPGTCVSDSTRLSSEVLGFMKDRPEMKESVMPENGPMLFQHYQYTHIQVDRVRGQTVMLLSLESGGVHKVLEDTIEQPVFIIAEYLPFQQETHITSMLLDTSQHLYVSSSNEVVQIDLKTCHVYGNECNECRLSRDPYCGWSGLHCTSAAENQVRDFKDCADITQTQTDSNSVIKAKLHAPTSAFLKEKPQATPSEIDVPPSSKHFLLCPVISHHATYHWEHDETRADCVQADNGCLYLIESMNKTHEGTYKCKSSEEDYINRTVVEYKLSMSRSDAHRLTPVLFPSFLLLLTVFHVLHF</sequence>
<dbReference type="SMART" id="SM00630">
    <property type="entry name" value="Sema"/>
    <property type="match status" value="1"/>
</dbReference>
<evidence type="ECO:0000256" key="1">
    <source>
        <dbReference type="ARBA" id="ARBA00009492"/>
    </source>
</evidence>
<dbReference type="Gene3D" id="3.30.1680.10">
    <property type="entry name" value="ligand-binding face of the semaphorins, domain 2"/>
    <property type="match status" value="1"/>
</dbReference>
<evidence type="ECO:0000259" key="6">
    <source>
        <dbReference type="PROSITE" id="PS50835"/>
    </source>
</evidence>
<dbReference type="Pfam" id="PF01403">
    <property type="entry name" value="Sema"/>
    <property type="match status" value="1"/>
</dbReference>
<dbReference type="GO" id="GO:0007411">
    <property type="term" value="P:axon guidance"/>
    <property type="evidence" value="ECO:0007669"/>
    <property type="project" value="TreeGrafter"/>
</dbReference>
<keyword evidence="2" id="KW-1015">Disulfide bond</keyword>
<dbReference type="InterPro" id="IPR015943">
    <property type="entry name" value="WD40/YVTN_repeat-like_dom_sf"/>
</dbReference>
<dbReference type="FunFam" id="2.60.40.10:FF:001170">
    <property type="entry name" value="Sema domain, immunoglobulin domain (Ig), short basic domain, secreted, (Semaphorin) 3F"/>
    <property type="match status" value="1"/>
</dbReference>
<dbReference type="GO" id="GO:0005615">
    <property type="term" value="C:extracellular space"/>
    <property type="evidence" value="ECO:0007669"/>
    <property type="project" value="TreeGrafter"/>
</dbReference>
<dbReference type="PANTHER" id="PTHR11036">
    <property type="entry name" value="SEMAPHORIN"/>
    <property type="match status" value="1"/>
</dbReference>
<dbReference type="InterPro" id="IPR013783">
    <property type="entry name" value="Ig-like_fold"/>
</dbReference>
<dbReference type="PANTHER" id="PTHR11036:SF144">
    <property type="entry name" value="SEMAPHORIN-7A-LIKE"/>
    <property type="match status" value="1"/>
</dbReference>
<dbReference type="GO" id="GO:0045499">
    <property type="term" value="F:chemorepellent activity"/>
    <property type="evidence" value="ECO:0007669"/>
    <property type="project" value="TreeGrafter"/>
</dbReference>
<feature type="signal peptide" evidence="5">
    <location>
        <begin position="1"/>
        <end position="19"/>
    </location>
</feature>
<dbReference type="Gene3D" id="2.60.40.10">
    <property type="entry name" value="Immunoglobulins"/>
    <property type="match status" value="1"/>
</dbReference>